<reference evidence="1" key="2">
    <citation type="submission" date="2020-04" db="EMBL/GenBank/DDBJ databases">
        <authorList>
            <person name="Santos R.A.C."/>
            <person name="Steenwyk J.L."/>
            <person name="Rivero-Menendez O."/>
            <person name="Mead M.E."/>
            <person name="Silva L.P."/>
            <person name="Bastos R.W."/>
            <person name="Alastruey-Izquierdo A."/>
            <person name="Goldman G.H."/>
            <person name="Rokas A."/>
        </authorList>
    </citation>
    <scope>NUCLEOTIDE SEQUENCE</scope>
    <source>
        <strain evidence="1">CNM-CM8927</strain>
    </source>
</reference>
<protein>
    <submittedName>
        <fullName evidence="1">Uncharacterized protein</fullName>
    </submittedName>
</protein>
<comment type="caution">
    <text evidence="1">The sequence shown here is derived from an EMBL/GenBank/DDBJ whole genome shotgun (WGS) entry which is preliminary data.</text>
</comment>
<accession>A0AAN6BKP7</accession>
<gene>
    <name evidence="1" type="ORF">CNMCM8927_004029</name>
</gene>
<reference evidence="1" key="1">
    <citation type="journal article" date="2020" name="bioRxiv">
        <title>Genomic and phenotypic heterogeneity of clinical isolates of the human pathogens Aspergillus fumigatus, Aspergillus lentulus and Aspergillus fumigatiaffinis.</title>
        <authorList>
            <person name="dos Santos R.A.C."/>
            <person name="Steenwyk J.L."/>
            <person name="Rivero-Menendez O."/>
            <person name="Mead M.E."/>
            <person name="Silva L.P."/>
            <person name="Bastos R.W."/>
            <person name="Alastruey-Izquierdo A."/>
            <person name="Goldman G.H."/>
            <person name="Rokas A."/>
        </authorList>
    </citation>
    <scope>NUCLEOTIDE SEQUENCE</scope>
    <source>
        <strain evidence="1">CNM-CM8927</strain>
    </source>
</reference>
<sequence length="84" mass="8833">MFTVSSRSLIVLCPLARVRFKASAGASDHHGAGAGTASPGAQPTIVMAELSQAATARSARMILKPHIVVRPAREARRAPPEPMF</sequence>
<proteinExistence type="predicted"/>
<evidence type="ECO:0000313" key="2">
    <source>
        <dbReference type="Proteomes" id="UP000649114"/>
    </source>
</evidence>
<organism evidence="1 2">
    <name type="scientific">Aspergillus lentulus</name>
    <dbReference type="NCBI Taxonomy" id="293939"/>
    <lineage>
        <taxon>Eukaryota</taxon>
        <taxon>Fungi</taxon>
        <taxon>Dikarya</taxon>
        <taxon>Ascomycota</taxon>
        <taxon>Pezizomycotina</taxon>
        <taxon>Eurotiomycetes</taxon>
        <taxon>Eurotiomycetidae</taxon>
        <taxon>Eurotiales</taxon>
        <taxon>Aspergillaceae</taxon>
        <taxon>Aspergillus</taxon>
        <taxon>Aspergillus subgen. Fumigati</taxon>
    </lineage>
</organism>
<name>A0AAN6BKP7_ASPLE</name>
<evidence type="ECO:0000313" key="1">
    <source>
        <dbReference type="EMBL" id="KAF4200053.1"/>
    </source>
</evidence>
<dbReference type="EMBL" id="JAAAPU010000239">
    <property type="protein sequence ID" value="KAF4200053.1"/>
    <property type="molecule type" value="Genomic_DNA"/>
</dbReference>
<dbReference type="Proteomes" id="UP000649114">
    <property type="component" value="Unassembled WGS sequence"/>
</dbReference>
<dbReference type="AlphaFoldDB" id="A0AAN6BKP7"/>